<evidence type="ECO:0000256" key="4">
    <source>
        <dbReference type="ARBA" id="ARBA00023136"/>
    </source>
</evidence>
<dbReference type="GO" id="GO:0005886">
    <property type="term" value="C:plasma membrane"/>
    <property type="evidence" value="ECO:0007669"/>
    <property type="project" value="UniProtKB-SubCell"/>
</dbReference>
<dbReference type="OrthoDB" id="3162524at2759"/>
<keyword evidence="7" id="KW-0812">Transmembrane</keyword>
<protein>
    <recommendedName>
        <fullName evidence="8">NodB homology domain-containing protein</fullName>
    </recommendedName>
</protein>
<dbReference type="GO" id="GO:0098552">
    <property type="term" value="C:side of membrane"/>
    <property type="evidence" value="ECO:0007669"/>
    <property type="project" value="UniProtKB-KW"/>
</dbReference>
<dbReference type="PANTHER" id="PTHR47561">
    <property type="entry name" value="POLYSACCHARIDE DEACETYLASE FAMILY PROTEIN (AFU_ORTHOLOGUE AFUA_6G05030)"/>
    <property type="match status" value="1"/>
</dbReference>
<keyword evidence="10" id="KW-1185">Reference proteome</keyword>
<name>A0A8H5C6W0_9AGAR</name>
<dbReference type="Pfam" id="PF01522">
    <property type="entry name" value="Polysacc_deac_1"/>
    <property type="match status" value="2"/>
</dbReference>
<dbReference type="AlphaFoldDB" id="A0A8H5C6W0"/>
<evidence type="ECO:0000256" key="6">
    <source>
        <dbReference type="ARBA" id="ARBA00023316"/>
    </source>
</evidence>
<dbReference type="InterPro" id="IPR002509">
    <property type="entry name" value="NODB_dom"/>
</dbReference>
<keyword evidence="5" id="KW-0449">Lipoprotein</keyword>
<feature type="domain" description="NodB homology" evidence="8">
    <location>
        <begin position="113"/>
        <end position="175"/>
    </location>
</feature>
<dbReference type="PANTHER" id="PTHR47561:SF1">
    <property type="entry name" value="POLYSACCHARIDE DEACETYLASE FAMILY PROTEIN (AFU_ORTHOLOGUE AFUA_6G05030)"/>
    <property type="match status" value="1"/>
</dbReference>
<accession>A0A8H5C6W0</accession>
<evidence type="ECO:0000256" key="5">
    <source>
        <dbReference type="ARBA" id="ARBA00023288"/>
    </source>
</evidence>
<dbReference type="EMBL" id="JAACJM010000230">
    <property type="protein sequence ID" value="KAF5336231.1"/>
    <property type="molecule type" value="Genomic_DNA"/>
</dbReference>
<keyword evidence="7" id="KW-1133">Transmembrane helix</keyword>
<evidence type="ECO:0000313" key="10">
    <source>
        <dbReference type="Proteomes" id="UP000559256"/>
    </source>
</evidence>
<gene>
    <name evidence="9" type="ORF">D9758_014363</name>
</gene>
<organism evidence="9 10">
    <name type="scientific">Tetrapyrgos nigripes</name>
    <dbReference type="NCBI Taxonomy" id="182062"/>
    <lineage>
        <taxon>Eukaryota</taxon>
        <taxon>Fungi</taxon>
        <taxon>Dikarya</taxon>
        <taxon>Basidiomycota</taxon>
        <taxon>Agaricomycotina</taxon>
        <taxon>Agaricomycetes</taxon>
        <taxon>Agaricomycetidae</taxon>
        <taxon>Agaricales</taxon>
        <taxon>Marasmiineae</taxon>
        <taxon>Marasmiaceae</taxon>
        <taxon>Tetrapyrgos</taxon>
    </lineage>
</organism>
<evidence type="ECO:0000259" key="8">
    <source>
        <dbReference type="Pfam" id="PF01522"/>
    </source>
</evidence>
<evidence type="ECO:0000256" key="7">
    <source>
        <dbReference type="SAM" id="Phobius"/>
    </source>
</evidence>
<evidence type="ECO:0000313" key="9">
    <source>
        <dbReference type="EMBL" id="KAF5336231.1"/>
    </source>
</evidence>
<sequence>MPKRVLVGYGVDVDAVSGWLNTKTGAPPNLTDVSRGIFGATVGIDRVLKLFDKYGIKATFFVPAHTVESFPEGVGKIRDKGHEMHVSLTLSCPPSLTLFLFSFFSFFLSLTRGLHGYTHEHVSTLTLTQEKDVLAKSIEVITKFTGGKKPKGWTGPHWETSTHTIKLLEEFGLEYDHSYMHHDSQLYYLPYPPERLIPTTSGYPNGLGPSADSNIVDEVPASTWMKPMSTLKPSSIVEVPANWHLDDWPPLQANFKGAGSVSGFVDPHVVERMWKEQFDFYYREAGEERTGVLFL</sequence>
<dbReference type="SUPFAM" id="SSF88713">
    <property type="entry name" value="Glycoside hydrolase/deacetylase"/>
    <property type="match status" value="2"/>
</dbReference>
<feature type="domain" description="NodB homology" evidence="8">
    <location>
        <begin position="44"/>
        <end position="85"/>
    </location>
</feature>
<evidence type="ECO:0000256" key="3">
    <source>
        <dbReference type="ARBA" id="ARBA00022622"/>
    </source>
</evidence>
<dbReference type="GO" id="GO:0005975">
    <property type="term" value="P:carbohydrate metabolic process"/>
    <property type="evidence" value="ECO:0007669"/>
    <property type="project" value="InterPro"/>
</dbReference>
<dbReference type="Proteomes" id="UP000559256">
    <property type="component" value="Unassembled WGS sequence"/>
</dbReference>
<keyword evidence="3" id="KW-0336">GPI-anchor</keyword>
<comment type="caution">
    <text evidence="9">The sequence shown here is derived from an EMBL/GenBank/DDBJ whole genome shotgun (WGS) entry which is preliminary data.</text>
</comment>
<dbReference type="InterPro" id="IPR011330">
    <property type="entry name" value="Glyco_hydro/deAcase_b/a-brl"/>
</dbReference>
<evidence type="ECO:0000256" key="2">
    <source>
        <dbReference type="ARBA" id="ARBA00022475"/>
    </source>
</evidence>
<keyword evidence="4 7" id="KW-0472">Membrane</keyword>
<keyword evidence="2" id="KW-1003">Cell membrane</keyword>
<keyword evidence="3" id="KW-0325">Glycoprotein</keyword>
<keyword evidence="6" id="KW-0961">Cell wall biogenesis/degradation</keyword>
<dbReference type="GO" id="GO:0071555">
    <property type="term" value="P:cell wall organization"/>
    <property type="evidence" value="ECO:0007669"/>
    <property type="project" value="UniProtKB-KW"/>
</dbReference>
<evidence type="ECO:0000256" key="1">
    <source>
        <dbReference type="ARBA" id="ARBA00004609"/>
    </source>
</evidence>
<proteinExistence type="predicted"/>
<feature type="transmembrane region" description="Helical" evidence="7">
    <location>
        <begin position="86"/>
        <end position="108"/>
    </location>
</feature>
<comment type="subcellular location">
    <subcellularLocation>
        <location evidence="1">Cell membrane</location>
        <topology evidence="1">Lipid-anchor</topology>
        <topology evidence="1">GPI-anchor</topology>
    </subcellularLocation>
</comment>
<dbReference type="GO" id="GO:0016810">
    <property type="term" value="F:hydrolase activity, acting on carbon-nitrogen (but not peptide) bonds"/>
    <property type="evidence" value="ECO:0007669"/>
    <property type="project" value="InterPro"/>
</dbReference>
<dbReference type="Gene3D" id="3.20.20.370">
    <property type="entry name" value="Glycoside hydrolase/deacetylase"/>
    <property type="match status" value="2"/>
</dbReference>
<reference evidence="9 10" key="1">
    <citation type="journal article" date="2020" name="ISME J.">
        <title>Uncovering the hidden diversity of litter-decomposition mechanisms in mushroom-forming fungi.</title>
        <authorList>
            <person name="Floudas D."/>
            <person name="Bentzer J."/>
            <person name="Ahren D."/>
            <person name="Johansson T."/>
            <person name="Persson P."/>
            <person name="Tunlid A."/>
        </authorList>
    </citation>
    <scope>NUCLEOTIDE SEQUENCE [LARGE SCALE GENOMIC DNA]</scope>
    <source>
        <strain evidence="9 10">CBS 291.85</strain>
    </source>
</reference>